<dbReference type="RefSeq" id="WP_004026212.1">
    <property type="nucleotide sequence ID" value="NZ_CP041200.1"/>
</dbReference>
<evidence type="ECO:0000313" key="1">
    <source>
        <dbReference type="EMBL" id="QDI64965.1"/>
    </source>
</evidence>
<sequence>MNDQARVYDKYKDREWINHSYPITKEDIDYYFKFNSKLTKDKNGKPLSEDEIKKLKEEEFKRVVEDYKIKIQTDYWIILMCILRLVDKPRAQKNLTPFDQKNENNEYVWSEQELRTLQSEATKIAGKAATNESDLNNAFGEKNHSLDDRKAVMEGIADDLFKIRNEIDKELERRENEYIKQK</sequence>
<dbReference type="EMBL" id="CP041200">
    <property type="protein sequence ID" value="QDI64965.1"/>
    <property type="molecule type" value="Genomic_DNA"/>
</dbReference>
<gene>
    <name evidence="1" type="ORF">FJM05_02020</name>
</gene>
<organism evidence="1 2">
    <name type="scientific">Ureaplasma urealyticum</name>
    <name type="common">Ureaplasma urealyticum biotype 2</name>
    <dbReference type="NCBI Taxonomy" id="2130"/>
    <lineage>
        <taxon>Bacteria</taxon>
        <taxon>Bacillati</taxon>
        <taxon>Mycoplasmatota</taxon>
        <taxon>Mycoplasmoidales</taxon>
        <taxon>Mycoplasmoidaceae</taxon>
        <taxon>Ureaplasma</taxon>
    </lineage>
</organism>
<evidence type="ECO:0000313" key="2">
    <source>
        <dbReference type="Proteomes" id="UP000318231"/>
    </source>
</evidence>
<name>A0AAP9D7I4_UREUR</name>
<protein>
    <submittedName>
        <fullName evidence="1">Structural maintenance of chromosomes protein</fullName>
    </submittedName>
</protein>
<dbReference type="AlphaFoldDB" id="A0AAP9D7I4"/>
<reference evidence="1 2" key="1">
    <citation type="submission" date="2019-07" db="EMBL/GenBank/DDBJ databases">
        <title>Comparative genomics of three clinical Ureaplasma species: analysis of their core genomes and virulence factors.</title>
        <authorList>
            <person name="Yang T."/>
            <person name="Zhang Y."/>
            <person name="Li X."/>
            <person name="Kong Y."/>
            <person name="Yu H."/>
            <person name="Ruan Z."/>
            <person name="Xie X."/>
            <person name="Zhang J."/>
        </authorList>
    </citation>
    <scope>NUCLEOTIDE SEQUENCE [LARGE SCALE GENOMIC DNA]</scope>
    <source>
        <strain evidence="1 2">132</strain>
    </source>
</reference>
<dbReference type="Proteomes" id="UP000318231">
    <property type="component" value="Chromosome"/>
</dbReference>
<dbReference type="GeneID" id="93848884"/>
<accession>A0AAP9D7I4</accession>
<proteinExistence type="predicted"/>